<dbReference type="PANTHER" id="PTHR43792">
    <property type="entry name" value="GNAT FAMILY, PUTATIVE (AFU_ORTHOLOGUE AFUA_3G00765)-RELATED-RELATED"/>
    <property type="match status" value="1"/>
</dbReference>
<evidence type="ECO:0000313" key="3">
    <source>
        <dbReference type="Proteomes" id="UP000654279"/>
    </source>
</evidence>
<dbReference type="InterPro" id="IPR016181">
    <property type="entry name" value="Acyl_CoA_acyltransferase"/>
</dbReference>
<protein>
    <submittedName>
        <fullName evidence="2">GNAT family N-acetyltransferase</fullName>
    </submittedName>
</protein>
<evidence type="ECO:0000259" key="1">
    <source>
        <dbReference type="PROSITE" id="PS51186"/>
    </source>
</evidence>
<accession>A0A926D201</accession>
<name>A0A926D201_9FIRM</name>
<reference evidence="2" key="1">
    <citation type="submission" date="2020-08" db="EMBL/GenBank/DDBJ databases">
        <title>Genome public.</title>
        <authorList>
            <person name="Liu C."/>
            <person name="Sun Q."/>
        </authorList>
    </citation>
    <scope>NUCLEOTIDE SEQUENCE</scope>
    <source>
        <strain evidence="2">NSJ-44</strain>
    </source>
</reference>
<sequence>MELITARTRMRPLEEGDLPGLREILQDPVAMTAYEHAFTEEEVQAWLRNQLRRYREEGGLGLLAVLDRKSGAFLGQAGLTWQSVEADRVLEIGYLFCRRHWHKGYATEAARALRAYAFETLGAGAVYSIIRDSNLASQAVARRNGMAPVRRFIKHYYNTDMPHDAWRITREEFEALSEAEK</sequence>
<gene>
    <name evidence="2" type="ORF">H8699_10030</name>
</gene>
<keyword evidence="3" id="KW-1185">Reference proteome</keyword>
<dbReference type="SUPFAM" id="SSF55729">
    <property type="entry name" value="Acyl-CoA N-acyltransferases (Nat)"/>
    <property type="match status" value="1"/>
</dbReference>
<dbReference type="RefSeq" id="WP_249285582.1">
    <property type="nucleotide sequence ID" value="NZ_JACRSO010000004.1"/>
</dbReference>
<dbReference type="Gene3D" id="3.40.630.30">
    <property type="match status" value="1"/>
</dbReference>
<dbReference type="Pfam" id="PF13302">
    <property type="entry name" value="Acetyltransf_3"/>
    <property type="match status" value="1"/>
</dbReference>
<feature type="domain" description="N-acetyltransferase" evidence="1">
    <location>
        <begin position="8"/>
        <end position="171"/>
    </location>
</feature>
<dbReference type="GO" id="GO:0016747">
    <property type="term" value="F:acyltransferase activity, transferring groups other than amino-acyl groups"/>
    <property type="evidence" value="ECO:0007669"/>
    <property type="project" value="InterPro"/>
</dbReference>
<proteinExistence type="predicted"/>
<dbReference type="EMBL" id="JACRSO010000004">
    <property type="protein sequence ID" value="MBC8529766.1"/>
    <property type="molecule type" value="Genomic_DNA"/>
</dbReference>
<dbReference type="PROSITE" id="PS51186">
    <property type="entry name" value="GNAT"/>
    <property type="match status" value="1"/>
</dbReference>
<dbReference type="PANTHER" id="PTHR43792:SF1">
    <property type="entry name" value="N-ACETYLTRANSFERASE DOMAIN-CONTAINING PROTEIN"/>
    <property type="match status" value="1"/>
</dbReference>
<evidence type="ECO:0000313" key="2">
    <source>
        <dbReference type="EMBL" id="MBC8529766.1"/>
    </source>
</evidence>
<dbReference type="Proteomes" id="UP000654279">
    <property type="component" value="Unassembled WGS sequence"/>
</dbReference>
<dbReference type="InterPro" id="IPR051531">
    <property type="entry name" value="N-acetyltransferase"/>
</dbReference>
<comment type="caution">
    <text evidence="2">The sequence shown here is derived from an EMBL/GenBank/DDBJ whole genome shotgun (WGS) entry which is preliminary data.</text>
</comment>
<dbReference type="AlphaFoldDB" id="A0A926D201"/>
<dbReference type="InterPro" id="IPR000182">
    <property type="entry name" value="GNAT_dom"/>
</dbReference>
<organism evidence="2 3">
    <name type="scientific">Luoshenia tenuis</name>
    <dbReference type="NCBI Taxonomy" id="2763654"/>
    <lineage>
        <taxon>Bacteria</taxon>
        <taxon>Bacillati</taxon>
        <taxon>Bacillota</taxon>
        <taxon>Clostridia</taxon>
        <taxon>Christensenellales</taxon>
        <taxon>Christensenellaceae</taxon>
        <taxon>Luoshenia</taxon>
    </lineage>
</organism>